<keyword evidence="4 5" id="KW-0472">Membrane</keyword>
<evidence type="ECO:0000259" key="6">
    <source>
        <dbReference type="PROSITE" id="PS50850"/>
    </source>
</evidence>
<feature type="transmembrane region" description="Helical" evidence="5">
    <location>
        <begin position="455"/>
        <end position="476"/>
    </location>
</feature>
<dbReference type="Pfam" id="PF00083">
    <property type="entry name" value="Sugar_tr"/>
    <property type="match status" value="1"/>
</dbReference>
<dbReference type="PROSITE" id="PS00217">
    <property type="entry name" value="SUGAR_TRANSPORT_2"/>
    <property type="match status" value="1"/>
</dbReference>
<reference evidence="7" key="1">
    <citation type="submission" date="2022-11" db="EMBL/GenBank/DDBJ databases">
        <authorList>
            <person name="Kikuchi T."/>
        </authorList>
    </citation>
    <scope>NUCLEOTIDE SEQUENCE</scope>
    <source>
        <strain evidence="7">PS1010</strain>
    </source>
</reference>
<keyword evidence="2 5" id="KW-0812">Transmembrane</keyword>
<evidence type="ECO:0000256" key="3">
    <source>
        <dbReference type="ARBA" id="ARBA00022989"/>
    </source>
</evidence>
<sequence>MSSSSSSSSEDEDEILIEKNLESPVKPKSEKCMEDLLELRWYCLRVLWMAEVAAFTALASVTFMVFAGANPSIVGCDNYKVNNCLDLKSLQNRTGCVPKINYQFKSTQVEFNYLCEEAKKVKNTITVQTFGVLIGAAVFGQISDNIGRRKALLISTFGNAVFNVIAGFSPDLLIFMILRTVCGIFAGGMTVVQIVFMVENIPRKHRMWIQNSITWSPNLIIYPFVAYLAQDWRNLSIIVGFTSFVTFLAVLILHESPRWLVQKGKIEEARRVLNWKMKKWPRQQKRSKKYTFIHLFCTWKMLAQTLTFVTGIVCTTTIVYALMYNMEKLSGSLFWNSAWIGASRWVVNIVVSILDYKFTWFGRKIVNQLSMFFTILALGVMTSYSYYGEKGTILTVGTFIAASMCSQLFIVKYLMVNELYPTAVRNLAVSAVSTMSRIGSMFSPQLFYLADYADWIPYAVLFGLQIYDLVVFSIFIPETKGVHLENHLPPKNQRIFRGKSRQQSSSHQ</sequence>
<evidence type="ECO:0000313" key="8">
    <source>
        <dbReference type="Proteomes" id="UP001152747"/>
    </source>
</evidence>
<evidence type="ECO:0000256" key="4">
    <source>
        <dbReference type="ARBA" id="ARBA00023136"/>
    </source>
</evidence>
<evidence type="ECO:0000256" key="2">
    <source>
        <dbReference type="ARBA" id="ARBA00022692"/>
    </source>
</evidence>
<feature type="transmembrane region" description="Helical" evidence="5">
    <location>
        <begin position="235"/>
        <end position="253"/>
    </location>
</feature>
<dbReference type="GO" id="GO:0022857">
    <property type="term" value="F:transmembrane transporter activity"/>
    <property type="evidence" value="ECO:0007669"/>
    <property type="project" value="InterPro"/>
</dbReference>
<feature type="transmembrane region" description="Helical" evidence="5">
    <location>
        <begin position="208"/>
        <end position="229"/>
    </location>
</feature>
<feature type="transmembrane region" description="Helical" evidence="5">
    <location>
        <begin position="366"/>
        <end position="387"/>
    </location>
</feature>
<dbReference type="InterPro" id="IPR005828">
    <property type="entry name" value="MFS_sugar_transport-like"/>
</dbReference>
<feature type="domain" description="Major facilitator superfamily (MFS) profile" evidence="6">
    <location>
        <begin position="46"/>
        <end position="480"/>
    </location>
</feature>
<comment type="caution">
    <text evidence="7">The sequence shown here is derived from an EMBL/GenBank/DDBJ whole genome shotgun (WGS) entry which is preliminary data.</text>
</comment>
<organism evidence="7 8">
    <name type="scientific">Caenorhabditis angaria</name>
    <dbReference type="NCBI Taxonomy" id="860376"/>
    <lineage>
        <taxon>Eukaryota</taxon>
        <taxon>Metazoa</taxon>
        <taxon>Ecdysozoa</taxon>
        <taxon>Nematoda</taxon>
        <taxon>Chromadorea</taxon>
        <taxon>Rhabditida</taxon>
        <taxon>Rhabditina</taxon>
        <taxon>Rhabditomorpha</taxon>
        <taxon>Rhabditoidea</taxon>
        <taxon>Rhabditidae</taxon>
        <taxon>Peloderinae</taxon>
        <taxon>Caenorhabditis</taxon>
    </lineage>
</organism>
<evidence type="ECO:0000256" key="1">
    <source>
        <dbReference type="ARBA" id="ARBA00004141"/>
    </source>
</evidence>
<name>A0A9P1IRN0_9PELO</name>
<dbReference type="SUPFAM" id="SSF103473">
    <property type="entry name" value="MFS general substrate transporter"/>
    <property type="match status" value="1"/>
</dbReference>
<evidence type="ECO:0000256" key="5">
    <source>
        <dbReference type="SAM" id="Phobius"/>
    </source>
</evidence>
<accession>A0A9P1IRN0</accession>
<proteinExistence type="predicted"/>
<dbReference type="InterPro" id="IPR005829">
    <property type="entry name" value="Sugar_transporter_CS"/>
</dbReference>
<dbReference type="InterPro" id="IPR020846">
    <property type="entry name" value="MFS_dom"/>
</dbReference>
<dbReference type="InterPro" id="IPR036259">
    <property type="entry name" value="MFS_trans_sf"/>
</dbReference>
<gene>
    <name evidence="7" type="ORF">CAMP_LOCUS11736</name>
</gene>
<dbReference type="PROSITE" id="PS50850">
    <property type="entry name" value="MFS"/>
    <property type="match status" value="1"/>
</dbReference>
<feature type="transmembrane region" description="Helical" evidence="5">
    <location>
        <begin position="393"/>
        <end position="415"/>
    </location>
</feature>
<feature type="transmembrane region" description="Helical" evidence="5">
    <location>
        <begin position="46"/>
        <end position="69"/>
    </location>
</feature>
<dbReference type="Gene3D" id="1.20.1250.20">
    <property type="entry name" value="MFS general substrate transporter like domains"/>
    <property type="match status" value="1"/>
</dbReference>
<feature type="transmembrane region" description="Helical" evidence="5">
    <location>
        <begin position="151"/>
        <end position="168"/>
    </location>
</feature>
<dbReference type="GO" id="GO:0016020">
    <property type="term" value="C:membrane"/>
    <property type="evidence" value="ECO:0007669"/>
    <property type="project" value="UniProtKB-SubCell"/>
</dbReference>
<feature type="transmembrane region" description="Helical" evidence="5">
    <location>
        <begin position="292"/>
        <end position="321"/>
    </location>
</feature>
<keyword evidence="3 5" id="KW-1133">Transmembrane helix</keyword>
<dbReference type="Proteomes" id="UP001152747">
    <property type="component" value="Unassembled WGS sequence"/>
</dbReference>
<feature type="transmembrane region" description="Helical" evidence="5">
    <location>
        <begin position="174"/>
        <end position="196"/>
    </location>
</feature>
<dbReference type="AlphaFoldDB" id="A0A9P1IRN0"/>
<dbReference type="OrthoDB" id="5296287at2759"/>
<comment type="subcellular location">
    <subcellularLocation>
        <location evidence="1">Membrane</location>
        <topology evidence="1">Multi-pass membrane protein</topology>
    </subcellularLocation>
</comment>
<protein>
    <recommendedName>
        <fullName evidence="6">Major facilitator superfamily (MFS) profile domain-containing protein</fullName>
    </recommendedName>
</protein>
<dbReference type="PANTHER" id="PTHR24064">
    <property type="entry name" value="SOLUTE CARRIER FAMILY 22 MEMBER"/>
    <property type="match status" value="1"/>
</dbReference>
<dbReference type="EMBL" id="CANHGI010000004">
    <property type="protein sequence ID" value="CAI5449099.1"/>
    <property type="molecule type" value="Genomic_DNA"/>
</dbReference>
<evidence type="ECO:0000313" key="7">
    <source>
        <dbReference type="EMBL" id="CAI5449099.1"/>
    </source>
</evidence>
<keyword evidence="8" id="KW-1185">Reference proteome</keyword>